<feature type="transmembrane region" description="Helical" evidence="1">
    <location>
        <begin position="44"/>
        <end position="63"/>
    </location>
</feature>
<dbReference type="Proteomes" id="UP000290204">
    <property type="component" value="Unassembled WGS sequence"/>
</dbReference>
<comment type="caution">
    <text evidence="2">The sequence shown here is derived from an EMBL/GenBank/DDBJ whole genome shotgun (WGS) entry which is preliminary data.</text>
</comment>
<dbReference type="RefSeq" id="WP_129130614.1">
    <property type="nucleotide sequence ID" value="NZ_SDHW01000002.1"/>
</dbReference>
<evidence type="ECO:0000313" key="3">
    <source>
        <dbReference type="Proteomes" id="UP000290204"/>
    </source>
</evidence>
<dbReference type="OrthoDB" id="9786473at2"/>
<feature type="transmembrane region" description="Helical" evidence="1">
    <location>
        <begin position="189"/>
        <end position="210"/>
    </location>
</feature>
<keyword evidence="3" id="KW-1185">Reference proteome</keyword>
<gene>
    <name evidence="2" type="ORF">ESA94_09320</name>
</gene>
<dbReference type="AlphaFoldDB" id="A0A4Q1CJB8"/>
<accession>A0A4Q1CJB8</accession>
<evidence type="ECO:0000313" key="2">
    <source>
        <dbReference type="EMBL" id="RXK60653.1"/>
    </source>
</evidence>
<feature type="transmembrane region" description="Helical" evidence="1">
    <location>
        <begin position="70"/>
        <end position="90"/>
    </location>
</feature>
<protein>
    <submittedName>
        <fullName evidence="2">DUF2238 domain-containing protein</fullName>
    </submittedName>
</protein>
<keyword evidence="1" id="KW-0812">Transmembrane</keyword>
<sequence length="217" mass="25490">MPFSLAISTYRTPLQKNYWLWIFITVFTGVWISTLVGTTDMNNWILENTLVFLFLGFLLFTYRKYKFSDLSYLLVCVYLCLHVYGSKYTYAENPFGYWLKDVFQTERNHYDRIVHFSFGFLLAYPMRELFLKWIGYPKLVSWVLPIEITLSISAFYELIEWAVADVFFKAQGDAYLGTQGDIWDAQKDIMLAFSGAILATTIVSVVKRLFNIYEKSN</sequence>
<dbReference type="PIRSF" id="PIRSF020606">
    <property type="entry name" value="UCP020606"/>
    <property type="match status" value="1"/>
</dbReference>
<dbReference type="InterPro" id="IPR014509">
    <property type="entry name" value="YjdF-like"/>
</dbReference>
<organism evidence="2 3">
    <name type="scientific">Lacibacter luteus</name>
    <dbReference type="NCBI Taxonomy" id="2508719"/>
    <lineage>
        <taxon>Bacteria</taxon>
        <taxon>Pseudomonadati</taxon>
        <taxon>Bacteroidota</taxon>
        <taxon>Chitinophagia</taxon>
        <taxon>Chitinophagales</taxon>
        <taxon>Chitinophagaceae</taxon>
        <taxon>Lacibacter</taxon>
    </lineage>
</organism>
<reference evidence="2 3" key="1">
    <citation type="submission" date="2019-01" db="EMBL/GenBank/DDBJ databases">
        <title>Lacibacter sp. strain TTM-7.</title>
        <authorList>
            <person name="Chen W.-M."/>
        </authorList>
    </citation>
    <scope>NUCLEOTIDE SEQUENCE [LARGE SCALE GENOMIC DNA]</scope>
    <source>
        <strain evidence="2 3">TTM-7</strain>
    </source>
</reference>
<keyword evidence="1" id="KW-1133">Transmembrane helix</keyword>
<evidence type="ECO:0000256" key="1">
    <source>
        <dbReference type="SAM" id="Phobius"/>
    </source>
</evidence>
<dbReference type="EMBL" id="SDHW01000002">
    <property type="protein sequence ID" value="RXK60653.1"/>
    <property type="molecule type" value="Genomic_DNA"/>
</dbReference>
<dbReference type="InterPro" id="IPR058534">
    <property type="entry name" value="YjdF"/>
</dbReference>
<dbReference type="Pfam" id="PF09997">
    <property type="entry name" value="DUF2238"/>
    <property type="match status" value="1"/>
</dbReference>
<feature type="transmembrane region" description="Helical" evidence="1">
    <location>
        <begin position="18"/>
        <end position="38"/>
    </location>
</feature>
<keyword evidence="1" id="KW-0472">Membrane</keyword>
<proteinExistence type="predicted"/>
<name>A0A4Q1CJB8_9BACT</name>